<gene>
    <name evidence="2" type="ORF">OJ253_1587</name>
</gene>
<dbReference type="SUPFAM" id="SSF56112">
    <property type="entry name" value="Protein kinase-like (PK-like)"/>
    <property type="match status" value="1"/>
</dbReference>
<dbReference type="InterPro" id="IPR000719">
    <property type="entry name" value="Prot_kinase_dom"/>
</dbReference>
<dbReference type="Pfam" id="PF00069">
    <property type="entry name" value="Pkinase"/>
    <property type="match status" value="1"/>
</dbReference>
<evidence type="ECO:0000313" key="2">
    <source>
        <dbReference type="EMBL" id="KAJ1609300.1"/>
    </source>
</evidence>
<keyword evidence="2" id="KW-0418">Kinase</keyword>
<comment type="caution">
    <text evidence="2">The sequence shown here is derived from an EMBL/GenBank/DDBJ whole genome shotgun (WGS) entry which is preliminary data.</text>
</comment>
<feature type="domain" description="Protein kinase" evidence="1">
    <location>
        <begin position="256"/>
        <end position="540"/>
    </location>
</feature>
<dbReference type="SMART" id="SM00220">
    <property type="entry name" value="S_TKc"/>
    <property type="match status" value="1"/>
</dbReference>
<dbReference type="OrthoDB" id="10252354at2759"/>
<dbReference type="InterPro" id="IPR051681">
    <property type="entry name" value="Ser/Thr_Kinases-Pseudokinases"/>
</dbReference>
<dbReference type="PROSITE" id="PS50011">
    <property type="entry name" value="PROTEIN_KINASE_DOM"/>
    <property type="match status" value="1"/>
</dbReference>
<reference evidence="2" key="1">
    <citation type="submission" date="2022-10" db="EMBL/GenBank/DDBJ databases">
        <title>Adaptive evolution leads to modifications in subtelomeric GC content in a zoonotic Cryptosporidium species.</title>
        <authorList>
            <person name="Li J."/>
            <person name="Feng Y."/>
            <person name="Xiao L."/>
        </authorList>
    </citation>
    <scope>NUCLEOTIDE SEQUENCE</scope>
    <source>
        <strain evidence="2">33844</strain>
    </source>
</reference>
<accession>A0A9D5DM54</accession>
<dbReference type="InterPro" id="IPR011009">
    <property type="entry name" value="Kinase-like_dom_sf"/>
</dbReference>
<dbReference type="AlphaFoldDB" id="A0A9D5DM54"/>
<dbReference type="GO" id="GO:0005524">
    <property type="term" value="F:ATP binding"/>
    <property type="evidence" value="ECO:0007669"/>
    <property type="project" value="InterPro"/>
</dbReference>
<dbReference type="PROSITE" id="PS00108">
    <property type="entry name" value="PROTEIN_KINASE_ST"/>
    <property type="match status" value="1"/>
</dbReference>
<evidence type="ECO:0000259" key="1">
    <source>
        <dbReference type="PROSITE" id="PS50011"/>
    </source>
</evidence>
<dbReference type="Gene3D" id="1.10.510.10">
    <property type="entry name" value="Transferase(Phosphotransferase) domain 1"/>
    <property type="match status" value="1"/>
</dbReference>
<dbReference type="Proteomes" id="UP001067231">
    <property type="component" value="Unassembled WGS sequence"/>
</dbReference>
<dbReference type="PANTHER" id="PTHR44329">
    <property type="entry name" value="SERINE/THREONINE-PROTEIN KINASE TNNI3K-RELATED"/>
    <property type="match status" value="1"/>
</dbReference>
<dbReference type="InterPro" id="IPR008271">
    <property type="entry name" value="Ser/Thr_kinase_AS"/>
</dbReference>
<dbReference type="EMBL" id="JAPCXC010000035">
    <property type="protein sequence ID" value="KAJ1609300.1"/>
    <property type="molecule type" value="Genomic_DNA"/>
</dbReference>
<organism evidence="2">
    <name type="scientific">Cryptosporidium canis</name>
    <dbReference type="NCBI Taxonomy" id="195482"/>
    <lineage>
        <taxon>Eukaryota</taxon>
        <taxon>Sar</taxon>
        <taxon>Alveolata</taxon>
        <taxon>Apicomplexa</taxon>
        <taxon>Conoidasida</taxon>
        <taxon>Coccidia</taxon>
        <taxon>Eucoccidiorida</taxon>
        <taxon>Eimeriorina</taxon>
        <taxon>Cryptosporidiidae</taxon>
        <taxon>Cryptosporidium</taxon>
    </lineage>
</organism>
<dbReference type="Gene3D" id="3.30.200.20">
    <property type="entry name" value="Phosphorylase Kinase, domain 1"/>
    <property type="match status" value="1"/>
</dbReference>
<name>A0A9D5DM54_9CRYT</name>
<sequence length="540" mass="63051">MDLLNFPKYFFVNIYEKIHEYCMVRGHEYERKNQRLINIPSVNASKLVYKQGSSFSDGYLRKCITSRYNRVIQNTNGCSTYRITTNDSNRYSLGAQYVEKVNKKPIDLNTSNYWRSVRKSPNSNIYFQITNDSPNCHVISGKKETKVVNKQIEDSKNRFKAKKIVPILNISSIEKRNSELLTYRENFSFSTNRKSLNRFTKSPDKLIENKEKPHSDLTNVNMLLLSAYHDRTIQNTKAKIEMLTLYTNQTQPRYIDTKFHIIEEGSFGRVYKGRYNGKDVAVKIPNINTMKSDPFGVTDRILREWKLLAKITHPNIIGFKGGIILPNKHIWLITDFIRGCDLHSLNYKFKYKIPTGKAIKMIKQLIRVLDYLHTPIKEKGIIIHRDIKPENIIIDHYNWDIYLCDFGDAEEFGSGNKRRLSGATWLYSPIELLHADPLGSYISIKNSSQYNEKWDIWSFGCVLQEFFGYPNPFEYIIDFSDSSNVIYSKIVKAVRDNMYIPNISADIHPRIRKVIEMCLQPDPRLRPSAKNILKIIDEIL</sequence>
<dbReference type="GO" id="GO:0004674">
    <property type="term" value="F:protein serine/threonine kinase activity"/>
    <property type="evidence" value="ECO:0007669"/>
    <property type="project" value="TreeGrafter"/>
</dbReference>
<proteinExistence type="predicted"/>
<keyword evidence="2" id="KW-0808">Transferase</keyword>
<protein>
    <submittedName>
        <fullName evidence="2">Ser/Thr protein kinase</fullName>
    </submittedName>
</protein>